<sequence>MQTRTAERVESWDTRPYSGGADALAELAAADFSGVVAAGGAHLFFVNGRAVTVADGTVADVAKDSGEVRSAPERSLALLLAMHESGGETRARYYTNETPLAETDEALRDAGFTGYIELSENVLSGDYYVAYYGGRSFPVAFVGNAPEVFTGEEAFERAADEVGVYEVVSTDLAFPDLPEPEEPVDETAAIGTEATDAEADQSPETAPESGSETLEADDATTSGTTTDDTDRVGDDSDVVPDELAIAAAGPADGSDAETTDTADDAATGDDETDAAPNTGTTTDAPDSEATSGVPIGDVQDDETTDDAPDGETSARSDTDGESALEPLEAGSDVERDDTTADARTESPSDAAGQSGPDAEAEPAPDTGDEPALDTDDASTTDAETTVEGAEAEHTDGMTVDNGSTAGKSADGDEPRAGDASDTTNESDTSAERGAAAQEIPTAEHEARVAELREAIEEREARIEAYEDRLAEREERVETLTERAESAEAAVEKREAELDRLRGERDDLRETVAALEERVADLEADLEAAGGRVDPATERDPEDVLAGTNLFVRYESKADPTLSALGEADPEAIDANLRLEHHTSFDAADTTVAGDDYRTFLEASAPFRFVSWVVRELPFEIAETGHRTGLADLYEAIPEIDRAELDGTVSVTTEDGETVTKSFDVVLRDGMGEPLVVAALNTSREPVTGDEMEALTAAASAVCAGVETLGAAVSVTASFFEPDALETANDAAASGGFLRRSEKESYVKVARKRGYHLCLVEDRAGSFHVTVPEL</sequence>
<dbReference type="RefSeq" id="WP_211311920.1">
    <property type="nucleotide sequence ID" value="NZ_BAAABL010000044.1"/>
</dbReference>
<dbReference type="SUPFAM" id="SSF57997">
    <property type="entry name" value="Tropomyosin"/>
    <property type="match status" value="1"/>
</dbReference>
<feature type="compositionally biased region" description="Acidic residues" evidence="1">
    <location>
        <begin position="254"/>
        <end position="273"/>
    </location>
</feature>
<organism evidence="3 4">
    <name type="scientific">Halarchaeum salinum</name>
    <dbReference type="NCBI Taxonomy" id="489912"/>
    <lineage>
        <taxon>Archaea</taxon>
        <taxon>Methanobacteriati</taxon>
        <taxon>Methanobacteriota</taxon>
        <taxon>Stenosarchaea group</taxon>
        <taxon>Halobacteria</taxon>
        <taxon>Halobacteriales</taxon>
        <taxon>Halobacteriaceae</taxon>
    </lineage>
</organism>
<accession>A0AAV3S872</accession>
<feature type="compositionally biased region" description="Basic and acidic residues" evidence="1">
    <location>
        <begin position="332"/>
        <end position="346"/>
    </location>
</feature>
<dbReference type="Pfam" id="PF24371">
    <property type="entry name" value="DUF7527"/>
    <property type="match status" value="1"/>
</dbReference>
<comment type="caution">
    <text evidence="3">The sequence shown here is derived from an EMBL/GenBank/DDBJ whole genome shotgun (WGS) entry which is preliminary data.</text>
</comment>
<evidence type="ECO:0000313" key="3">
    <source>
        <dbReference type="EMBL" id="GAA0302325.1"/>
    </source>
</evidence>
<feature type="compositionally biased region" description="Basic and acidic residues" evidence="1">
    <location>
        <begin position="409"/>
        <end position="418"/>
    </location>
</feature>
<dbReference type="Gene3D" id="1.20.5.340">
    <property type="match status" value="1"/>
</dbReference>
<feature type="compositionally biased region" description="Polar residues" evidence="1">
    <location>
        <begin position="277"/>
        <end position="290"/>
    </location>
</feature>
<dbReference type="EMBL" id="BAAABL010000044">
    <property type="protein sequence ID" value="GAA0302325.1"/>
    <property type="molecule type" value="Genomic_DNA"/>
</dbReference>
<protein>
    <recommendedName>
        <fullName evidence="2">DUF7527 domain-containing protein</fullName>
    </recommendedName>
</protein>
<dbReference type="Proteomes" id="UP001500837">
    <property type="component" value="Unassembled WGS sequence"/>
</dbReference>
<feature type="region of interest" description="Disordered" evidence="1">
    <location>
        <begin position="194"/>
        <end position="446"/>
    </location>
</feature>
<name>A0AAV3S872_9EURY</name>
<evidence type="ECO:0000313" key="4">
    <source>
        <dbReference type="Proteomes" id="UP001500837"/>
    </source>
</evidence>
<feature type="compositionally biased region" description="Polar residues" evidence="1">
    <location>
        <begin position="202"/>
        <end position="212"/>
    </location>
</feature>
<gene>
    <name evidence="3" type="ORF">GCM10009066_15490</name>
</gene>
<evidence type="ECO:0000256" key="1">
    <source>
        <dbReference type="SAM" id="MobiDB-lite"/>
    </source>
</evidence>
<feature type="domain" description="DUF7527" evidence="2">
    <location>
        <begin position="540"/>
        <end position="773"/>
    </location>
</feature>
<dbReference type="AlphaFoldDB" id="A0AAV3S872"/>
<evidence type="ECO:0000259" key="2">
    <source>
        <dbReference type="Pfam" id="PF24371"/>
    </source>
</evidence>
<proteinExistence type="predicted"/>
<feature type="compositionally biased region" description="Acidic residues" evidence="1">
    <location>
        <begin position="298"/>
        <end position="309"/>
    </location>
</feature>
<keyword evidence="4" id="KW-1185">Reference proteome</keyword>
<feature type="compositionally biased region" description="Acidic residues" evidence="1">
    <location>
        <begin position="358"/>
        <end position="378"/>
    </location>
</feature>
<reference evidence="3 4" key="1">
    <citation type="journal article" date="2019" name="Int. J. Syst. Evol. Microbiol.">
        <title>The Global Catalogue of Microorganisms (GCM) 10K type strain sequencing project: providing services to taxonomists for standard genome sequencing and annotation.</title>
        <authorList>
            <consortium name="The Broad Institute Genomics Platform"/>
            <consortium name="The Broad Institute Genome Sequencing Center for Infectious Disease"/>
            <person name="Wu L."/>
            <person name="Ma J."/>
        </authorList>
    </citation>
    <scope>NUCLEOTIDE SEQUENCE [LARGE SCALE GENOMIC DNA]</scope>
    <source>
        <strain evidence="3 4">JCM 16330</strain>
    </source>
</reference>
<dbReference type="InterPro" id="IPR055949">
    <property type="entry name" value="DUF7527"/>
</dbReference>